<dbReference type="Gene3D" id="2.40.420.20">
    <property type="match status" value="1"/>
</dbReference>
<dbReference type="SUPFAM" id="SSF111369">
    <property type="entry name" value="HlyD-like secretion proteins"/>
    <property type="match status" value="1"/>
</dbReference>
<gene>
    <name evidence="5" type="ORF">B1812_07095</name>
</gene>
<keyword evidence="3" id="KW-1133">Transmembrane helix</keyword>
<dbReference type="GO" id="GO:0015562">
    <property type="term" value="F:efflux transmembrane transporter activity"/>
    <property type="evidence" value="ECO:0007669"/>
    <property type="project" value="TreeGrafter"/>
</dbReference>
<dbReference type="InterPro" id="IPR058792">
    <property type="entry name" value="Beta-barrel_RND_2"/>
</dbReference>
<dbReference type="NCBIfam" id="TIGR01730">
    <property type="entry name" value="RND_mfp"/>
    <property type="match status" value="1"/>
</dbReference>
<dbReference type="FunFam" id="2.40.30.170:FF:000010">
    <property type="entry name" value="Efflux RND transporter periplasmic adaptor subunit"/>
    <property type="match status" value="1"/>
</dbReference>
<feature type="transmembrane region" description="Helical" evidence="3">
    <location>
        <begin position="20"/>
        <end position="38"/>
    </location>
</feature>
<dbReference type="EMBL" id="CP019948">
    <property type="protein sequence ID" value="ARN80883.1"/>
    <property type="molecule type" value="Genomic_DNA"/>
</dbReference>
<feature type="domain" description="CusB-like beta-barrel" evidence="4">
    <location>
        <begin position="214"/>
        <end position="288"/>
    </location>
</feature>
<feature type="region of interest" description="Disordered" evidence="2">
    <location>
        <begin position="367"/>
        <end position="389"/>
    </location>
</feature>
<evidence type="ECO:0000256" key="2">
    <source>
        <dbReference type="SAM" id="MobiDB-lite"/>
    </source>
</evidence>
<dbReference type="Proteomes" id="UP000193978">
    <property type="component" value="Chromosome"/>
</dbReference>
<protein>
    <submittedName>
        <fullName evidence="5">Efflux transporter periplasmic adaptor subunit</fullName>
    </submittedName>
</protein>
<accession>A0A1W6MTD2</accession>
<proteinExistence type="inferred from homology"/>
<keyword evidence="3" id="KW-0472">Membrane</keyword>
<evidence type="ECO:0000256" key="1">
    <source>
        <dbReference type="ARBA" id="ARBA00009477"/>
    </source>
</evidence>
<dbReference type="Gene3D" id="2.40.50.100">
    <property type="match status" value="1"/>
</dbReference>
<organism evidence="5 6">
    <name type="scientific">Methylocystis bryophila</name>
    <dbReference type="NCBI Taxonomy" id="655015"/>
    <lineage>
        <taxon>Bacteria</taxon>
        <taxon>Pseudomonadati</taxon>
        <taxon>Pseudomonadota</taxon>
        <taxon>Alphaproteobacteria</taxon>
        <taxon>Hyphomicrobiales</taxon>
        <taxon>Methylocystaceae</taxon>
        <taxon>Methylocystis</taxon>
    </lineage>
</organism>
<dbReference type="AlphaFoldDB" id="A0A1W6MTD2"/>
<dbReference type="InterPro" id="IPR006143">
    <property type="entry name" value="RND_pump_MFP"/>
</dbReference>
<dbReference type="Gene3D" id="2.40.30.170">
    <property type="match status" value="1"/>
</dbReference>
<evidence type="ECO:0000313" key="5">
    <source>
        <dbReference type="EMBL" id="ARN80883.1"/>
    </source>
</evidence>
<dbReference type="OrthoDB" id="9806939at2"/>
<dbReference type="STRING" id="655015.B1812_07095"/>
<dbReference type="RefSeq" id="WP_085770968.1">
    <property type="nucleotide sequence ID" value="NZ_AP027149.1"/>
</dbReference>
<evidence type="ECO:0000256" key="3">
    <source>
        <dbReference type="SAM" id="Phobius"/>
    </source>
</evidence>
<sequence>MLVKATLQNRLGPAFKPMMIMLACVAVVFGGLYGFVGFRSMMIKQALASLANPPQTVSVTTAAFQEWKPKLTAIGAFRAVNGADLALEASGVVEKIQFQSGEDVAAGQPLLELRKDTDNAKLESLKATAELNAINLRRDQSQLKIHGVSQATVDTDVANLRSANAEVAQQEAVVAQKTLRAPFAGRLGIRTIDLGQYIGAGTVIVTLQALDPIYLDFVLPQQALSGVAVGQTITATVDAFPGEKFEGRIAAINAKVDQASRNVQVRASLANPKRKLRPGMFASIDVATGKPERFITLPQTAIVYAPYGDSVFIAQKSDEKGQQGTGLVARQSFVRLGAKRGDEVSVLEGLPEGAVVVTAGQIKLRNGAPLKIADSPSPPVDADPKPQDQ</sequence>
<dbReference type="PANTHER" id="PTHR30469">
    <property type="entry name" value="MULTIDRUG RESISTANCE PROTEIN MDTA"/>
    <property type="match status" value="1"/>
</dbReference>
<reference evidence="5 6" key="1">
    <citation type="submission" date="2017-02" db="EMBL/GenBank/DDBJ databases">
        <authorList>
            <person name="Peterson S.W."/>
        </authorList>
    </citation>
    <scope>NUCLEOTIDE SEQUENCE [LARGE SCALE GENOMIC DNA]</scope>
    <source>
        <strain evidence="5 6">S285</strain>
    </source>
</reference>
<keyword evidence="6" id="KW-1185">Reference proteome</keyword>
<comment type="similarity">
    <text evidence="1">Belongs to the membrane fusion protein (MFP) (TC 8.A.1) family.</text>
</comment>
<dbReference type="Gene3D" id="1.10.287.470">
    <property type="entry name" value="Helix hairpin bin"/>
    <property type="match status" value="1"/>
</dbReference>
<keyword evidence="3" id="KW-0812">Transmembrane</keyword>
<evidence type="ECO:0000259" key="4">
    <source>
        <dbReference type="Pfam" id="PF25954"/>
    </source>
</evidence>
<dbReference type="Pfam" id="PF25954">
    <property type="entry name" value="Beta-barrel_RND_2"/>
    <property type="match status" value="1"/>
</dbReference>
<name>A0A1W6MTD2_9HYPH</name>
<dbReference type="PANTHER" id="PTHR30469:SF11">
    <property type="entry name" value="BLL4320 PROTEIN"/>
    <property type="match status" value="1"/>
</dbReference>
<evidence type="ECO:0000313" key="6">
    <source>
        <dbReference type="Proteomes" id="UP000193978"/>
    </source>
</evidence>
<dbReference type="KEGG" id="mbry:B1812_07095"/>
<dbReference type="GO" id="GO:1990281">
    <property type="term" value="C:efflux pump complex"/>
    <property type="evidence" value="ECO:0007669"/>
    <property type="project" value="TreeGrafter"/>
</dbReference>